<dbReference type="Gene3D" id="3.40.50.150">
    <property type="entry name" value="Vaccinia Virus protein VP39"/>
    <property type="match status" value="1"/>
</dbReference>
<organism evidence="10 14">
    <name type="scientific">Bacteroides cellulosilyticus</name>
    <dbReference type="NCBI Taxonomy" id="246787"/>
    <lineage>
        <taxon>Bacteria</taxon>
        <taxon>Pseudomonadati</taxon>
        <taxon>Bacteroidota</taxon>
        <taxon>Bacteroidia</taxon>
        <taxon>Bacteroidales</taxon>
        <taxon>Bacteroidaceae</taxon>
        <taxon>Bacteroides</taxon>
    </lineage>
</organism>
<dbReference type="GO" id="GO:0032259">
    <property type="term" value="P:methylation"/>
    <property type="evidence" value="ECO:0007669"/>
    <property type="project" value="UniProtKB-KW"/>
</dbReference>
<dbReference type="UniPathway" id="UPA00078"/>
<dbReference type="GO" id="GO:0008757">
    <property type="term" value="F:S-adenosylmethionine-dependent methyltransferase activity"/>
    <property type="evidence" value="ECO:0007669"/>
    <property type="project" value="InterPro"/>
</dbReference>
<protein>
    <recommendedName>
        <fullName evidence="3 8">Malonyl-[acyl-carrier protein] O-methyltransferase</fullName>
        <shortName evidence="8">Malonyl-ACP O-methyltransferase</shortName>
        <ecNumber evidence="3 8">2.1.1.197</ecNumber>
    </recommendedName>
    <alternativeName>
        <fullName evidence="8">Biotin synthesis protein BioC</fullName>
    </alternativeName>
</protein>
<dbReference type="InterPro" id="IPR050602">
    <property type="entry name" value="Malonyl-ACP_OMT"/>
</dbReference>
<dbReference type="EMBL" id="VVYX01000025">
    <property type="protein sequence ID" value="KAA5416227.1"/>
    <property type="molecule type" value="Genomic_DNA"/>
</dbReference>
<dbReference type="GO" id="GO:0010340">
    <property type="term" value="F:carboxyl-O-methyltransferase activity"/>
    <property type="evidence" value="ECO:0007669"/>
    <property type="project" value="UniProtKB-UniRule"/>
</dbReference>
<dbReference type="KEGG" id="bcel:BcellWH2_05181"/>
<dbReference type="AlphaFoldDB" id="A0A0P0G5Y4"/>
<dbReference type="InterPro" id="IPR029063">
    <property type="entry name" value="SAM-dependent_MTases_sf"/>
</dbReference>
<keyword evidence="7 8" id="KW-0093">Biotin biosynthesis</keyword>
<dbReference type="STRING" id="246787.BcellWH2_05181"/>
<dbReference type="GO" id="GO:0102130">
    <property type="term" value="F:malonyl-CoA methyltransferase activity"/>
    <property type="evidence" value="ECO:0007669"/>
    <property type="project" value="UniProtKB-EC"/>
</dbReference>
<dbReference type="EMBL" id="CP012801">
    <property type="protein sequence ID" value="ALJ62389.1"/>
    <property type="molecule type" value="Genomic_DNA"/>
</dbReference>
<dbReference type="NCBIfam" id="TIGR02072">
    <property type="entry name" value="BioC"/>
    <property type="match status" value="1"/>
</dbReference>
<dbReference type="InterPro" id="IPR013216">
    <property type="entry name" value="Methyltransf_11"/>
</dbReference>
<evidence type="ECO:0000256" key="8">
    <source>
        <dbReference type="HAMAP-Rule" id="MF_00835"/>
    </source>
</evidence>
<dbReference type="EMBL" id="JAVSNH010000001">
    <property type="protein sequence ID" value="MDT4512278.1"/>
    <property type="molecule type" value="Genomic_DNA"/>
</dbReference>
<evidence type="ECO:0000313" key="12">
    <source>
        <dbReference type="EMBL" id="KAA5418114.1"/>
    </source>
</evidence>
<dbReference type="SUPFAM" id="SSF53335">
    <property type="entry name" value="S-adenosyl-L-methionine-dependent methyltransferases"/>
    <property type="match status" value="1"/>
</dbReference>
<dbReference type="RefSeq" id="WP_007216401.1">
    <property type="nucleotide sequence ID" value="NZ_CABMLT010000022.1"/>
</dbReference>
<dbReference type="EC" id="2.1.1.197" evidence="3 8"/>
<comment type="similarity">
    <text evidence="8">Belongs to the methyltransferase superfamily.</text>
</comment>
<dbReference type="eggNOG" id="COG2226">
    <property type="taxonomic scope" value="Bacteria"/>
</dbReference>
<keyword evidence="4 8" id="KW-0489">Methyltransferase</keyword>
<keyword evidence="5 8" id="KW-0808">Transferase</keyword>
<evidence type="ECO:0000259" key="9">
    <source>
        <dbReference type="Pfam" id="PF08241"/>
    </source>
</evidence>
<evidence type="ECO:0000256" key="3">
    <source>
        <dbReference type="ARBA" id="ARBA00012327"/>
    </source>
</evidence>
<evidence type="ECO:0000256" key="1">
    <source>
        <dbReference type="ARBA" id="ARBA00000852"/>
    </source>
</evidence>
<evidence type="ECO:0000313" key="11">
    <source>
        <dbReference type="EMBL" id="KAA5416227.1"/>
    </source>
</evidence>
<evidence type="ECO:0000256" key="2">
    <source>
        <dbReference type="ARBA" id="ARBA00004746"/>
    </source>
</evidence>
<reference evidence="10 14" key="1">
    <citation type="journal article" date="2015" name="Science">
        <title>Genetic determinants of in vivo fitness and diet responsiveness in multiple human gut Bacteroides.</title>
        <authorList>
            <person name="Wu M."/>
            <person name="McNulty N.P."/>
            <person name="Rodionov D.A."/>
            <person name="Khoroshkin M.S."/>
            <person name="Griffin N.W."/>
            <person name="Cheng J."/>
            <person name="Latreille P."/>
            <person name="Kerstetter R.A."/>
            <person name="Terrapon N."/>
            <person name="Henrissat B."/>
            <person name="Osterman A.L."/>
            <person name="Gordon J.I."/>
        </authorList>
    </citation>
    <scope>NUCLEOTIDE SEQUENCE [LARGE SCALE GENOMIC DNA]</scope>
    <source>
        <strain evidence="10 14">WH2</strain>
    </source>
</reference>
<dbReference type="InterPro" id="IPR011814">
    <property type="entry name" value="BioC"/>
</dbReference>
<feature type="domain" description="Methyltransferase type 11" evidence="9">
    <location>
        <begin position="48"/>
        <end position="141"/>
    </location>
</feature>
<dbReference type="PATRIC" id="fig|246787.4.peg.5350"/>
<reference evidence="13" key="3">
    <citation type="submission" date="2023-08" db="EMBL/GenBank/DDBJ databases">
        <title>Reintroducing virulent viruses to syntetic microbiomes.</title>
        <authorList>
            <person name="Wilde J."/>
            <person name="Boyes R."/>
            <person name="Robinson A.V."/>
            <person name="Daisley B.A."/>
            <person name="Allen-Vercoe E."/>
        </authorList>
    </citation>
    <scope>NUCLEOTIDE SEQUENCE</scope>
    <source>
        <strain evidence="13">225I_12FAA</strain>
    </source>
</reference>
<dbReference type="CDD" id="cd02440">
    <property type="entry name" value="AdoMet_MTases"/>
    <property type="match status" value="1"/>
</dbReference>
<evidence type="ECO:0000256" key="4">
    <source>
        <dbReference type="ARBA" id="ARBA00022603"/>
    </source>
</evidence>
<evidence type="ECO:0000313" key="14">
    <source>
        <dbReference type="Proteomes" id="UP000061809"/>
    </source>
</evidence>
<keyword evidence="6 8" id="KW-0949">S-adenosyl-L-methionine</keyword>
<dbReference type="PANTHER" id="PTHR13090:SF1">
    <property type="entry name" value="ARGININE-HYDROXYLASE NDUFAF5, MITOCHONDRIAL"/>
    <property type="match status" value="1"/>
</dbReference>
<sequence>MDKRLIAERFARARDTYSHEARVQQQVAEKMLQLLTERASPLFRRIVEFGCGTGSYSRLLLHKLQPESLLLNDLCPEMKECLTDLLPQDTVRFIPGDAEALDFPEKTDLITSCSTLQWFNDPKEFFARCHRFLSEDGYLAFSTFGTENMREIRTLTGHGLDYLPIEALKELLAPHFETVYAEEEIVSLPFSTPLQVLQHLKETGVTGTEKKVWTRGRLQTFCNSYTEQFRREDGNVTLTYHPIYIVTRRKKIKIYK</sequence>
<evidence type="ECO:0000256" key="5">
    <source>
        <dbReference type="ARBA" id="ARBA00022679"/>
    </source>
</evidence>
<evidence type="ECO:0000313" key="13">
    <source>
        <dbReference type="EMBL" id="MDT4512278.1"/>
    </source>
</evidence>
<evidence type="ECO:0000313" key="16">
    <source>
        <dbReference type="Proteomes" id="UP000482653"/>
    </source>
</evidence>
<evidence type="ECO:0000256" key="7">
    <source>
        <dbReference type="ARBA" id="ARBA00022756"/>
    </source>
</evidence>
<name>A0A0P0G5Y4_9BACE</name>
<dbReference type="Pfam" id="PF08241">
    <property type="entry name" value="Methyltransf_11"/>
    <property type="match status" value="1"/>
</dbReference>
<dbReference type="Proteomes" id="UP000061809">
    <property type="component" value="Chromosome"/>
</dbReference>
<comment type="function">
    <text evidence="8">Converts the free carboxyl group of a malonyl-thioester to its methyl ester by transfer of a methyl group from S-adenosyl-L-methionine (SAM). It allows to synthesize pimeloyl-ACP via the fatty acid synthetic pathway.</text>
</comment>
<comment type="catalytic activity">
    <reaction evidence="1 8">
        <text>malonyl-[ACP] + S-adenosyl-L-methionine = malonyl-[ACP] methyl ester + S-adenosyl-L-homocysteine</text>
        <dbReference type="Rhea" id="RHEA:17105"/>
        <dbReference type="Rhea" id="RHEA-COMP:9623"/>
        <dbReference type="Rhea" id="RHEA-COMP:9954"/>
        <dbReference type="ChEBI" id="CHEBI:57856"/>
        <dbReference type="ChEBI" id="CHEBI:59789"/>
        <dbReference type="ChEBI" id="CHEBI:78449"/>
        <dbReference type="ChEBI" id="CHEBI:78845"/>
        <dbReference type="EC" id="2.1.1.197"/>
    </reaction>
</comment>
<accession>A0A0P0G5Y4</accession>
<evidence type="ECO:0000313" key="10">
    <source>
        <dbReference type="EMBL" id="ALJ62389.1"/>
    </source>
</evidence>
<dbReference type="EMBL" id="VVYV01000018">
    <property type="protein sequence ID" value="KAA5418114.1"/>
    <property type="molecule type" value="Genomic_DNA"/>
</dbReference>
<dbReference type="PANTHER" id="PTHR13090">
    <property type="entry name" value="ARGININE-HYDROXYLASE NDUFAF5, MITOCHONDRIAL"/>
    <property type="match status" value="1"/>
</dbReference>
<gene>
    <name evidence="8 10" type="primary">bioC</name>
    <name evidence="10" type="ORF">BcellWH2_05181</name>
    <name evidence="12" type="ORF">F2Y81_11740</name>
    <name evidence="11" type="ORF">F2Y87_19105</name>
    <name evidence="13" type="ORF">RO785_14995</name>
</gene>
<dbReference type="HAMAP" id="MF_00835">
    <property type="entry name" value="BioC"/>
    <property type="match status" value="1"/>
</dbReference>
<reference evidence="15 16" key="2">
    <citation type="journal article" date="2019" name="Nat. Med.">
        <title>A library of human gut bacterial isolates paired with longitudinal multiomics data enables mechanistic microbiome research.</title>
        <authorList>
            <person name="Poyet M."/>
            <person name="Groussin M."/>
            <person name="Gibbons S.M."/>
            <person name="Avila-Pacheco J."/>
            <person name="Jiang X."/>
            <person name="Kearney S.M."/>
            <person name="Perrotta A.R."/>
            <person name="Berdy B."/>
            <person name="Zhao S."/>
            <person name="Lieberman T.D."/>
            <person name="Swanson P.K."/>
            <person name="Smith M."/>
            <person name="Roesemann S."/>
            <person name="Alexander J.E."/>
            <person name="Rich S.A."/>
            <person name="Livny J."/>
            <person name="Vlamakis H."/>
            <person name="Clish C."/>
            <person name="Bullock K."/>
            <person name="Deik A."/>
            <person name="Scott J."/>
            <person name="Pierce K.A."/>
            <person name="Xavier R.J."/>
            <person name="Alm E.J."/>
        </authorList>
    </citation>
    <scope>NUCLEOTIDE SEQUENCE [LARGE SCALE GENOMIC DNA]</scope>
    <source>
        <strain evidence="12 15">BIOML-A6</strain>
        <strain evidence="11 16">BIOML-A8</strain>
    </source>
</reference>
<evidence type="ECO:0000313" key="15">
    <source>
        <dbReference type="Proteomes" id="UP000448877"/>
    </source>
</evidence>
<dbReference type="Proteomes" id="UP001266995">
    <property type="component" value="Unassembled WGS sequence"/>
</dbReference>
<evidence type="ECO:0000256" key="6">
    <source>
        <dbReference type="ARBA" id="ARBA00022691"/>
    </source>
</evidence>
<dbReference type="GO" id="GO:0009102">
    <property type="term" value="P:biotin biosynthetic process"/>
    <property type="evidence" value="ECO:0007669"/>
    <property type="project" value="UniProtKB-UniRule"/>
</dbReference>
<dbReference type="Proteomes" id="UP000482653">
    <property type="component" value="Unassembled WGS sequence"/>
</dbReference>
<dbReference type="Proteomes" id="UP000448877">
    <property type="component" value="Unassembled WGS sequence"/>
</dbReference>
<comment type="pathway">
    <text evidence="2 8">Cofactor biosynthesis; biotin biosynthesis.</text>
</comment>
<proteinExistence type="inferred from homology"/>